<evidence type="ECO:0000313" key="2">
    <source>
        <dbReference type="Proteomes" id="UP001165960"/>
    </source>
</evidence>
<accession>A0ACC2UPJ2</accession>
<dbReference type="Proteomes" id="UP001165960">
    <property type="component" value="Unassembled WGS sequence"/>
</dbReference>
<gene>
    <name evidence="1" type="primary">syj1_1</name>
    <name evidence="1" type="ORF">DSO57_1020025</name>
</gene>
<comment type="caution">
    <text evidence="1">The sequence shown here is derived from an EMBL/GenBank/DDBJ whole genome shotgun (WGS) entry which is preliminary data.</text>
</comment>
<evidence type="ECO:0000313" key="1">
    <source>
        <dbReference type="EMBL" id="KAJ9088758.1"/>
    </source>
</evidence>
<dbReference type="EC" id="3.1.3.36" evidence="1"/>
<keyword evidence="2" id="KW-1185">Reference proteome</keyword>
<sequence>MGSKLDLYVQTSPKRRIAIVSQNPSCTLPLYVSLDESQSVRVIGVDMRLGGTFDPSEWRWVNQVHGYLGNVSLATAEVFAVFITNCTPVARLPNPKVEATMADSNYPYSKDLAYIHHINQVCFLSLSNGYYDSDPDITPTQDQMALMVEGYDSEPEVIQDSDSDDGVGYVSITKEKGNGFRHPIRSYTRPAPSNNQTESVDYPYDELKKLLMTQYFYFSNEVDLTRTMQAKYINKPEPKSVYHGDRDFLWNASLLTCQLQLLEHVSKNDPSLGHKLFQLGFITPIIQGQVNTFHTGSRDEAATLVSRVGWKRAGTRFHSRGIDDEGYTANFVETELVVAGNSRHFGFTTVRGSVPAFWTQEGNQLLGHRIQMTRGLDATQPAYDLHVEWLAGRYGGTHIINLLGQRENSAEATLSQRFERLVADGRAKASFTSFDFHAMCKNNQYEPARQLIDQLGTQLRNYGYFMFDLSQGRVLSKQTGVMRTNCLDCLDRTNVIQGLLLNFTLENFDVPLSSHSLRNPLATAVGENGDAISRIYAGTGALQSGVAASGKASLVNRLQDASKSVSRLYLHHFHDRGKQEAINILVGRNHSAPRLALTGYAPPLPPARKNTSTPWSLMVHCGTYNVNGRIPSGASLVPWLKPQAGARLPDIYALAFEEIVELTPSQIIAADEDTSIMWESLLSSDLAVIADGKTEYALLTSEQLVGICLFIYVKRDLLGSIHQVMRCTKKTGMLGMAGNKGAAAIRFRCHDTSLCFVACHFASGQSKVEERNKDFNTIHNGIYFPSFGALNQHDALFYIGDFNYRVNCSNEQVRFAVSQGQLESLIKKDQLLESQRYGAAFSGFREGPITFPPTYKYDVGKDIYDTSEKRRIPAWTDRILYRGFQIEQKYYNHCLMYESDHRPVVAGFIVSQNHPVSAKKLVPPPIPQRNSLCITTPAADKEWWEQPLPPLKSFSASLIESEDGSTLSELDSSWRSQAPSNPFRQPGLKGAFSRMRRKSVGSHSAYIPLTSPTNLLD</sequence>
<keyword evidence="1" id="KW-0378">Hydrolase</keyword>
<dbReference type="EMBL" id="QTSX02000092">
    <property type="protein sequence ID" value="KAJ9088758.1"/>
    <property type="molecule type" value="Genomic_DNA"/>
</dbReference>
<protein>
    <submittedName>
        <fullName evidence="1">Inositol-1,4,5-trisphosphate 5-phosphatase 1</fullName>
        <ecNumber evidence="1">3.1.3.36</ecNumber>
    </submittedName>
</protein>
<name>A0ACC2UPJ2_9FUNG</name>
<organism evidence="1 2">
    <name type="scientific">Entomophthora muscae</name>
    <dbReference type="NCBI Taxonomy" id="34485"/>
    <lineage>
        <taxon>Eukaryota</taxon>
        <taxon>Fungi</taxon>
        <taxon>Fungi incertae sedis</taxon>
        <taxon>Zoopagomycota</taxon>
        <taxon>Entomophthoromycotina</taxon>
        <taxon>Entomophthoromycetes</taxon>
        <taxon>Entomophthorales</taxon>
        <taxon>Entomophthoraceae</taxon>
        <taxon>Entomophthora</taxon>
    </lineage>
</organism>
<reference evidence="1" key="1">
    <citation type="submission" date="2022-04" db="EMBL/GenBank/DDBJ databases">
        <title>Genome of the entomopathogenic fungus Entomophthora muscae.</title>
        <authorList>
            <person name="Elya C."/>
            <person name="Lovett B.R."/>
            <person name="Lee E."/>
            <person name="Macias A.M."/>
            <person name="Hajek A.E."/>
            <person name="De Bivort B.L."/>
            <person name="Kasson M.T."/>
            <person name="De Fine Licht H.H."/>
            <person name="Stajich J.E."/>
        </authorList>
    </citation>
    <scope>NUCLEOTIDE SEQUENCE</scope>
    <source>
        <strain evidence="1">Berkeley</strain>
    </source>
</reference>
<proteinExistence type="predicted"/>